<feature type="domain" description="Major facilitator superfamily (MFS) profile" evidence="11">
    <location>
        <begin position="17"/>
        <end position="399"/>
    </location>
</feature>
<protein>
    <recommendedName>
        <fullName evidence="10">Bcr/CflA family efflux transporter</fullName>
    </recommendedName>
</protein>
<dbReference type="HOGENOM" id="CLU_001265_47_1_6"/>
<dbReference type="GO" id="GO:0042910">
    <property type="term" value="F:xenobiotic transmembrane transporter activity"/>
    <property type="evidence" value="ECO:0007669"/>
    <property type="project" value="InterPro"/>
</dbReference>
<feature type="transmembrane region" description="Helical" evidence="10">
    <location>
        <begin position="16"/>
        <end position="35"/>
    </location>
</feature>
<dbReference type="PRINTS" id="PR01035">
    <property type="entry name" value="TCRTETA"/>
</dbReference>
<evidence type="ECO:0000256" key="4">
    <source>
        <dbReference type="ARBA" id="ARBA00007520"/>
    </source>
</evidence>
<dbReference type="GO" id="GO:1990961">
    <property type="term" value="P:xenobiotic detoxification by transmembrane export across the plasma membrane"/>
    <property type="evidence" value="ECO:0007669"/>
    <property type="project" value="InterPro"/>
</dbReference>
<proteinExistence type="inferred from homology"/>
<feature type="transmembrane region" description="Helical" evidence="10">
    <location>
        <begin position="310"/>
        <end position="333"/>
    </location>
</feature>
<dbReference type="STRING" id="67780.B6E78_04670"/>
<dbReference type="KEGG" id="eic:NT01EI_2510"/>
<evidence type="ECO:0000259" key="11">
    <source>
        <dbReference type="PROSITE" id="PS50850"/>
    </source>
</evidence>
<feature type="transmembrane region" description="Helical" evidence="10">
    <location>
        <begin position="345"/>
        <end position="366"/>
    </location>
</feature>
<accession>C5BEB9</accession>
<evidence type="ECO:0000256" key="3">
    <source>
        <dbReference type="ARBA" id="ARBA00006236"/>
    </source>
</evidence>
<dbReference type="SUPFAM" id="SSF103473">
    <property type="entry name" value="MFS general substrate transporter"/>
    <property type="match status" value="1"/>
</dbReference>
<evidence type="ECO:0000256" key="8">
    <source>
        <dbReference type="ARBA" id="ARBA00022989"/>
    </source>
</evidence>
<comment type="subcellular location">
    <subcellularLocation>
        <location evidence="10">Cell inner membrane</location>
        <topology evidence="10">Multi-pass membrane protein</topology>
    </subcellularLocation>
    <subcellularLocation>
        <location evidence="2">Cell membrane</location>
        <topology evidence="2">Multi-pass membrane protein</topology>
    </subcellularLocation>
</comment>
<evidence type="ECO:0000256" key="10">
    <source>
        <dbReference type="RuleBase" id="RU365088"/>
    </source>
</evidence>
<dbReference type="AlphaFoldDB" id="C5BEB9"/>
<dbReference type="InterPro" id="IPR020846">
    <property type="entry name" value="MFS_dom"/>
</dbReference>
<dbReference type="PANTHER" id="PTHR23502">
    <property type="entry name" value="MAJOR FACILITATOR SUPERFAMILY"/>
    <property type="match status" value="1"/>
</dbReference>
<feature type="transmembrane region" description="Helical" evidence="10">
    <location>
        <begin position="83"/>
        <end position="103"/>
    </location>
</feature>
<feature type="transmembrane region" description="Helical" evidence="10">
    <location>
        <begin position="254"/>
        <end position="272"/>
    </location>
</feature>
<dbReference type="GO" id="GO:0015385">
    <property type="term" value="F:sodium:proton antiporter activity"/>
    <property type="evidence" value="ECO:0007669"/>
    <property type="project" value="TreeGrafter"/>
</dbReference>
<feature type="transmembrane region" description="Helical" evidence="10">
    <location>
        <begin position="372"/>
        <end position="393"/>
    </location>
</feature>
<dbReference type="InterPro" id="IPR036259">
    <property type="entry name" value="MFS_trans_sf"/>
</dbReference>
<dbReference type="PROSITE" id="PS00216">
    <property type="entry name" value="SUGAR_TRANSPORT_1"/>
    <property type="match status" value="1"/>
</dbReference>
<evidence type="ECO:0000256" key="5">
    <source>
        <dbReference type="ARBA" id="ARBA00022448"/>
    </source>
</evidence>
<gene>
    <name evidence="12" type="ordered locus">NT01EI_2510</name>
</gene>
<dbReference type="NCBIfam" id="TIGR00710">
    <property type="entry name" value="efflux_Bcr_CflA"/>
    <property type="match status" value="1"/>
</dbReference>
<dbReference type="PROSITE" id="PS50850">
    <property type="entry name" value="MFS"/>
    <property type="match status" value="1"/>
</dbReference>
<feature type="transmembrane region" description="Helical" evidence="10">
    <location>
        <begin position="109"/>
        <end position="129"/>
    </location>
</feature>
<organism evidence="12 13">
    <name type="scientific">Edwardsiella ictaluri (strain 93-146)</name>
    <dbReference type="NCBI Taxonomy" id="634503"/>
    <lineage>
        <taxon>Bacteria</taxon>
        <taxon>Pseudomonadati</taxon>
        <taxon>Pseudomonadota</taxon>
        <taxon>Gammaproteobacteria</taxon>
        <taxon>Enterobacterales</taxon>
        <taxon>Hafniaceae</taxon>
        <taxon>Edwardsiella</taxon>
    </lineage>
</organism>
<feature type="transmembrane region" description="Helical" evidence="10">
    <location>
        <begin position="284"/>
        <end position="304"/>
    </location>
</feature>
<keyword evidence="9 10" id="KW-0472">Membrane</keyword>
<evidence type="ECO:0000256" key="1">
    <source>
        <dbReference type="ARBA" id="ARBA00003279"/>
    </source>
</evidence>
<dbReference type="InterPro" id="IPR011701">
    <property type="entry name" value="MFS"/>
</dbReference>
<dbReference type="Proteomes" id="UP000001485">
    <property type="component" value="Chromosome"/>
</dbReference>
<dbReference type="InterPro" id="IPR005829">
    <property type="entry name" value="Sugar_transporter_CS"/>
</dbReference>
<dbReference type="Gene3D" id="1.20.1720.10">
    <property type="entry name" value="Multidrug resistance protein D"/>
    <property type="match status" value="1"/>
</dbReference>
<feature type="transmembrane region" description="Helical" evidence="10">
    <location>
        <begin position="219"/>
        <end position="242"/>
    </location>
</feature>
<dbReference type="CDD" id="cd17320">
    <property type="entry name" value="MFS_MdfA_MDR_like"/>
    <property type="match status" value="1"/>
</dbReference>
<sequence>MPANAGLAAFSAQQRIAFILIVSISFLMGISIDLYVPSLPAISHYYHSTIASVEISISLYLLGYGLGQTVLGILSDSYGRKKIFIYSSLCFLLSSIFCVLSDSSTMMNGWRFVQGVAVAGLASGMRAIIVDLFSGLTLKKMANYFALSWALGPIIAPWIGSNLSHYCGWQANFYLFAVYGGVIFLICLFLFRESNHNPSRFELSSIKNNFIEIIRNKKFTLLSIIYGLSYSSVLVFNTAGPYLIEVVMHHSELFYGYLAMFLGLAYFVGTIINRYLITKFDNEAILKVGGTMALIVAILLWLLLSYVPNIFTLIIPIFLMFVCIGLIVPNAIAITMVIFPEKAGFATSLCGTIVGLVVFLVTYLIGHVKISALELSLCYFALFLLLNVIKLAVYHQKNRPSPPEHLPPC</sequence>
<evidence type="ECO:0000256" key="9">
    <source>
        <dbReference type="ARBA" id="ARBA00023136"/>
    </source>
</evidence>
<evidence type="ECO:0000313" key="13">
    <source>
        <dbReference type="Proteomes" id="UP000001485"/>
    </source>
</evidence>
<reference evidence="13" key="1">
    <citation type="submission" date="2009-03" db="EMBL/GenBank/DDBJ databases">
        <title>Complete genome sequence of Edwardsiella ictaluri 93-146.</title>
        <authorList>
            <person name="Williams M.L."/>
            <person name="Gillaspy A.F."/>
            <person name="Dyer D.W."/>
            <person name="Thune R.L."/>
            <person name="Waldbieser G.C."/>
            <person name="Schuster S.C."/>
            <person name="Gipson J."/>
            <person name="Zaitshik J."/>
            <person name="Landry C."/>
            <person name="Lawrence M.L."/>
        </authorList>
    </citation>
    <scope>NUCLEOTIDE SEQUENCE [LARGE SCALE GENOMIC DNA]</scope>
    <source>
        <strain evidence="13">93-146</strain>
    </source>
</reference>
<keyword evidence="7 10" id="KW-0812">Transmembrane</keyword>
<keyword evidence="10" id="KW-0997">Cell inner membrane</keyword>
<keyword evidence="5 10" id="KW-0813">Transport</keyword>
<comment type="similarity">
    <text evidence="3 10">Belongs to the major facilitator superfamily. Bcr/CmlA family.</text>
</comment>
<keyword evidence="6" id="KW-1003">Cell membrane</keyword>
<dbReference type="Pfam" id="PF07690">
    <property type="entry name" value="MFS_1"/>
    <property type="match status" value="1"/>
</dbReference>
<name>C5BEB9_EDWI9</name>
<feature type="transmembrane region" description="Helical" evidence="10">
    <location>
        <begin position="141"/>
        <end position="159"/>
    </location>
</feature>
<evidence type="ECO:0000256" key="7">
    <source>
        <dbReference type="ARBA" id="ARBA00022692"/>
    </source>
</evidence>
<evidence type="ECO:0000256" key="6">
    <source>
        <dbReference type="ARBA" id="ARBA00022475"/>
    </source>
</evidence>
<evidence type="ECO:0000256" key="2">
    <source>
        <dbReference type="ARBA" id="ARBA00004651"/>
    </source>
</evidence>
<comment type="function">
    <text evidence="1">Resistance to tetracycline by an active tetracycline efflux. This is an energy-dependent process that decreases the accumulation of the antibiotic in whole cells. This protein functions as a metal-tetracycline/H(+) antiporter.</text>
</comment>
<feature type="transmembrane region" description="Helical" evidence="10">
    <location>
        <begin position="171"/>
        <end position="191"/>
    </location>
</feature>
<dbReference type="EMBL" id="CP001600">
    <property type="protein sequence ID" value="ACR69680.2"/>
    <property type="molecule type" value="Genomic_DNA"/>
</dbReference>
<evidence type="ECO:0000313" key="12">
    <source>
        <dbReference type="EMBL" id="ACR69680.2"/>
    </source>
</evidence>
<dbReference type="InterPro" id="IPR004812">
    <property type="entry name" value="Efflux_drug-R_Bcr/CmlA"/>
</dbReference>
<reference evidence="12 13" key="2">
    <citation type="journal article" date="2012" name="J. Bacteriol.">
        <title>Genome Sequence of Edwardsiella ictaluri 93-146, a Strain Associated with a Natural Channel Catfish Outbreak of Enteric Septicemia of Catfish.</title>
        <authorList>
            <person name="Williams M.L."/>
            <person name="Gillaspy A.F."/>
            <person name="Dyer D.W."/>
            <person name="Thune R.L."/>
            <person name="Waldbieser G.C."/>
            <person name="Schuster S.C."/>
            <person name="Gipson J."/>
            <person name="Zaitshik J."/>
            <person name="Landry C."/>
            <person name="Banes M.M."/>
            <person name="Lawrence M.L."/>
        </authorList>
    </citation>
    <scope>NUCLEOTIDE SEQUENCE [LARGE SCALE GENOMIC DNA]</scope>
    <source>
        <strain evidence="12 13">93-146</strain>
    </source>
</reference>
<keyword evidence="8 10" id="KW-1133">Transmembrane helix</keyword>
<comment type="similarity">
    <text evidence="4">Belongs to the major facilitator superfamily. TCR/Tet family.</text>
</comment>
<dbReference type="PANTHER" id="PTHR23502:SF132">
    <property type="entry name" value="POLYAMINE TRANSPORTER 2-RELATED"/>
    <property type="match status" value="1"/>
</dbReference>
<dbReference type="InterPro" id="IPR001958">
    <property type="entry name" value="Tet-R_TetA/multi-R_MdtG-like"/>
</dbReference>
<dbReference type="GO" id="GO:0005886">
    <property type="term" value="C:plasma membrane"/>
    <property type="evidence" value="ECO:0007669"/>
    <property type="project" value="UniProtKB-SubCell"/>
</dbReference>
<dbReference type="OrthoDB" id="9814303at2"/>
<feature type="transmembrane region" description="Helical" evidence="10">
    <location>
        <begin position="55"/>
        <end position="74"/>
    </location>
</feature>